<comment type="caution">
    <text evidence="5">The sequence shown here is derived from an EMBL/GenBank/DDBJ whole genome shotgun (WGS) entry which is preliminary data.</text>
</comment>
<dbReference type="NCBIfam" id="TIGR00357">
    <property type="entry name" value="peptide-methionine (R)-S-oxide reductase MsrB"/>
    <property type="match status" value="1"/>
</dbReference>
<evidence type="ECO:0000256" key="3">
    <source>
        <dbReference type="ARBA" id="ARBA00048488"/>
    </source>
</evidence>
<reference evidence="5 6" key="1">
    <citation type="submission" date="2016-09" db="EMBL/GenBank/DDBJ databases">
        <title>Metabolic pathway, cell adaptation mechanisms and a novel monoxygenase revealed through proteogenomic-transcription analysis of a Sphingomonas haloaromaticamans strain degrading the fungicide ortho-phenylphenol.</title>
        <authorList>
            <person name="Perruchon C."/>
            <person name="Papadopoulou E.S."/>
            <person name="Rousidou C."/>
            <person name="Vasileiadis S."/>
            <person name="Tanou G."/>
            <person name="Amoutzias G."/>
            <person name="Molassiotis A."/>
            <person name="Karpouzas D.G."/>
        </authorList>
    </citation>
    <scope>NUCLEOTIDE SEQUENCE [LARGE SCALE GENOMIC DNA]</scope>
    <source>
        <strain evidence="5 6">P3</strain>
    </source>
</reference>
<dbReference type="RefSeq" id="WP_070931972.1">
    <property type="nucleotide sequence ID" value="NZ_MIPT01000001.1"/>
</dbReference>
<gene>
    <name evidence="5" type="primary">msrB_2</name>
    <name evidence="5" type="ORF">BHE75_00351</name>
</gene>
<comment type="catalytic activity">
    <reaction evidence="3">
        <text>L-methionyl-[protein] + [thioredoxin]-disulfide + H2O = L-methionyl-(R)-S-oxide-[protein] + [thioredoxin]-dithiol</text>
        <dbReference type="Rhea" id="RHEA:24164"/>
        <dbReference type="Rhea" id="RHEA-COMP:10698"/>
        <dbReference type="Rhea" id="RHEA-COMP:10700"/>
        <dbReference type="Rhea" id="RHEA-COMP:12313"/>
        <dbReference type="Rhea" id="RHEA-COMP:12314"/>
        <dbReference type="ChEBI" id="CHEBI:15377"/>
        <dbReference type="ChEBI" id="CHEBI:16044"/>
        <dbReference type="ChEBI" id="CHEBI:29950"/>
        <dbReference type="ChEBI" id="CHEBI:45764"/>
        <dbReference type="ChEBI" id="CHEBI:50058"/>
        <dbReference type="EC" id="1.8.4.12"/>
    </reaction>
</comment>
<dbReference type="PANTHER" id="PTHR10173:SF57">
    <property type="entry name" value="PEPTIDE-METHIONINE (R)-S-OXIDE REDUCTASE"/>
    <property type="match status" value="1"/>
</dbReference>
<keyword evidence="6" id="KW-1185">Reference proteome</keyword>
<evidence type="ECO:0000313" key="5">
    <source>
        <dbReference type="EMBL" id="OHT18380.1"/>
    </source>
</evidence>
<keyword evidence="2 5" id="KW-0560">Oxidoreductase</keyword>
<dbReference type="EMBL" id="MIPT01000001">
    <property type="protein sequence ID" value="OHT18380.1"/>
    <property type="molecule type" value="Genomic_DNA"/>
</dbReference>
<dbReference type="OrthoDB" id="9785497at2"/>
<dbReference type="Proteomes" id="UP000179467">
    <property type="component" value="Unassembled WGS sequence"/>
</dbReference>
<sequence length="166" mass="18017">MAMDRRQMLGAGGLALAAVAIGAGRLLAGDARAEETFPYRLSDAEWRRRLGPDAYAVLRREATEPPGSSPLLKEHRPGTFTCRGCALPLFSSRTKYDSGTGWPSFWRPLPDAVGTRGDRSLGYARTEVHCRRCGGHLGHVFDDGPRPTGKRYCMNGLALAFVPGKA</sequence>
<evidence type="ECO:0000259" key="4">
    <source>
        <dbReference type="PROSITE" id="PS51790"/>
    </source>
</evidence>
<dbReference type="GO" id="GO:0006979">
    <property type="term" value="P:response to oxidative stress"/>
    <property type="evidence" value="ECO:0007669"/>
    <property type="project" value="InterPro"/>
</dbReference>
<dbReference type="GO" id="GO:0005737">
    <property type="term" value="C:cytoplasm"/>
    <property type="evidence" value="ECO:0007669"/>
    <property type="project" value="TreeGrafter"/>
</dbReference>
<evidence type="ECO:0000256" key="2">
    <source>
        <dbReference type="ARBA" id="ARBA00023002"/>
    </source>
</evidence>
<dbReference type="InterPro" id="IPR028427">
    <property type="entry name" value="Met_Sox_Rdtase_MsrB"/>
</dbReference>
<dbReference type="PANTHER" id="PTHR10173">
    <property type="entry name" value="METHIONINE SULFOXIDE REDUCTASE"/>
    <property type="match status" value="1"/>
</dbReference>
<dbReference type="GO" id="GO:0030091">
    <property type="term" value="P:protein repair"/>
    <property type="evidence" value="ECO:0007669"/>
    <property type="project" value="InterPro"/>
</dbReference>
<dbReference type="InterPro" id="IPR006311">
    <property type="entry name" value="TAT_signal"/>
</dbReference>
<dbReference type="GO" id="GO:0033743">
    <property type="term" value="F:peptide-methionine (R)-S-oxide reductase activity"/>
    <property type="evidence" value="ECO:0007669"/>
    <property type="project" value="UniProtKB-EC"/>
</dbReference>
<proteinExistence type="predicted"/>
<organism evidence="5 6">
    <name type="scientific">Edaphosphingomonas haloaromaticamans</name>
    <dbReference type="NCBI Taxonomy" id="653954"/>
    <lineage>
        <taxon>Bacteria</taxon>
        <taxon>Pseudomonadati</taxon>
        <taxon>Pseudomonadota</taxon>
        <taxon>Alphaproteobacteria</taxon>
        <taxon>Sphingomonadales</taxon>
        <taxon>Rhizorhabdaceae</taxon>
        <taxon>Edaphosphingomonas</taxon>
    </lineage>
</organism>
<name>A0A1S1HD31_9SPHN</name>
<dbReference type="EC" id="1.8.4.12" evidence="1"/>
<accession>A0A1S1HD31</accession>
<evidence type="ECO:0000313" key="6">
    <source>
        <dbReference type="Proteomes" id="UP000179467"/>
    </source>
</evidence>
<dbReference type="PROSITE" id="PS51318">
    <property type="entry name" value="TAT"/>
    <property type="match status" value="1"/>
</dbReference>
<evidence type="ECO:0000256" key="1">
    <source>
        <dbReference type="ARBA" id="ARBA00012499"/>
    </source>
</evidence>
<dbReference type="SUPFAM" id="SSF51316">
    <property type="entry name" value="Mss4-like"/>
    <property type="match status" value="1"/>
</dbReference>
<protein>
    <recommendedName>
        <fullName evidence="1">peptide-methionine (R)-S-oxide reductase</fullName>
        <ecNumber evidence="1">1.8.4.12</ecNumber>
    </recommendedName>
</protein>
<dbReference type="Pfam" id="PF01641">
    <property type="entry name" value="SelR"/>
    <property type="match status" value="1"/>
</dbReference>
<dbReference type="InterPro" id="IPR002579">
    <property type="entry name" value="Met_Sox_Rdtase_MsrB_dom"/>
</dbReference>
<dbReference type="Gene3D" id="2.170.150.20">
    <property type="entry name" value="Peptide methionine sulfoxide reductase"/>
    <property type="match status" value="1"/>
</dbReference>
<dbReference type="InterPro" id="IPR011057">
    <property type="entry name" value="Mss4-like_sf"/>
</dbReference>
<dbReference type="AlphaFoldDB" id="A0A1S1HD31"/>
<feature type="domain" description="MsrB" evidence="4">
    <location>
        <begin position="43"/>
        <end position="164"/>
    </location>
</feature>
<dbReference type="PROSITE" id="PS51790">
    <property type="entry name" value="MSRB"/>
    <property type="match status" value="1"/>
</dbReference>